<evidence type="ECO:0000256" key="7">
    <source>
        <dbReference type="ARBA" id="ARBA00023211"/>
    </source>
</evidence>
<feature type="transmembrane region" description="Helical" evidence="8">
    <location>
        <begin position="6"/>
        <end position="23"/>
    </location>
</feature>
<dbReference type="InterPro" id="IPR003810">
    <property type="entry name" value="Mntp/YtaF"/>
</dbReference>
<proteinExistence type="inferred from homology"/>
<keyword evidence="1 8" id="KW-0813">Transport</keyword>
<comment type="function">
    <text evidence="8">Probably functions as a manganese efflux pump.</text>
</comment>
<name>A0AAF0FWE6_9EURY</name>
<keyword evidence="2 8" id="KW-1003">Cell membrane</keyword>
<comment type="similarity">
    <text evidence="8">Belongs to the MntP (TC 9.B.29) family.</text>
</comment>
<evidence type="ECO:0000256" key="4">
    <source>
        <dbReference type="ARBA" id="ARBA00022989"/>
    </source>
</evidence>
<keyword evidence="10" id="KW-1185">Reference proteome</keyword>
<reference evidence="9" key="1">
    <citation type="submission" date="2022-01" db="EMBL/GenBank/DDBJ databases">
        <title>Complete genome of Methanomicrobium antiquum DSM 21220.</title>
        <authorList>
            <person name="Chen S.-C."/>
            <person name="You Y.-T."/>
            <person name="Zhou Y.-Z."/>
            <person name="Lai M.-C."/>
        </authorList>
    </citation>
    <scope>NUCLEOTIDE SEQUENCE</scope>
    <source>
        <strain evidence="9">DSM 21220</strain>
    </source>
</reference>
<dbReference type="Proteomes" id="UP001218895">
    <property type="component" value="Chromosome"/>
</dbReference>
<dbReference type="EMBL" id="CP091092">
    <property type="protein sequence ID" value="WFN37538.1"/>
    <property type="molecule type" value="Genomic_DNA"/>
</dbReference>
<evidence type="ECO:0000256" key="2">
    <source>
        <dbReference type="ARBA" id="ARBA00022475"/>
    </source>
</evidence>
<dbReference type="GeneID" id="79949510"/>
<evidence type="ECO:0000256" key="5">
    <source>
        <dbReference type="ARBA" id="ARBA00023065"/>
    </source>
</evidence>
<keyword evidence="5 8" id="KW-0406">Ion transport</keyword>
<evidence type="ECO:0000256" key="6">
    <source>
        <dbReference type="ARBA" id="ARBA00023136"/>
    </source>
</evidence>
<feature type="transmembrane region" description="Helical" evidence="8">
    <location>
        <begin position="68"/>
        <end position="86"/>
    </location>
</feature>
<keyword evidence="3 8" id="KW-0812">Transmembrane</keyword>
<keyword evidence="6 8" id="KW-0472">Membrane</keyword>
<dbReference type="GO" id="GO:0005384">
    <property type="term" value="F:manganese ion transmembrane transporter activity"/>
    <property type="evidence" value="ECO:0007669"/>
    <property type="project" value="UniProtKB-UniRule"/>
</dbReference>
<gene>
    <name evidence="8" type="primary">mntP</name>
    <name evidence="9" type="ORF">L1994_03890</name>
</gene>
<evidence type="ECO:0000256" key="1">
    <source>
        <dbReference type="ARBA" id="ARBA00022448"/>
    </source>
</evidence>
<dbReference type="RefSeq" id="WP_278100378.1">
    <property type="nucleotide sequence ID" value="NZ_CP091092.1"/>
</dbReference>
<feature type="transmembrane region" description="Helical" evidence="8">
    <location>
        <begin position="158"/>
        <end position="176"/>
    </location>
</feature>
<keyword evidence="4 8" id="KW-1133">Transmembrane helix</keyword>
<dbReference type="PANTHER" id="PTHR35529:SF1">
    <property type="entry name" value="MANGANESE EFFLUX PUMP MNTP-RELATED"/>
    <property type="match status" value="1"/>
</dbReference>
<evidence type="ECO:0000313" key="10">
    <source>
        <dbReference type="Proteomes" id="UP001218895"/>
    </source>
</evidence>
<sequence>MNLISVFAIAAGLAMDSFAVSVSSGTTKIKGKFRAAVVIGLVFGFFQGFMPVLGWVLGINFTGFILDYAHWIAFFLLFIIGIKMIEESDEKLIDIQNPYVLLLLGIATSIDALAVGLSFAFLNESVLFPAFIIGIFTFVISFFGVYLGDKLQSSTGRYATFIGGIILILIGVKIVLENSL</sequence>
<feature type="transmembrane region" description="Helical" evidence="8">
    <location>
        <begin position="127"/>
        <end position="146"/>
    </location>
</feature>
<dbReference type="PANTHER" id="PTHR35529">
    <property type="entry name" value="MANGANESE EFFLUX PUMP MNTP-RELATED"/>
    <property type="match status" value="1"/>
</dbReference>
<feature type="transmembrane region" description="Helical" evidence="8">
    <location>
        <begin position="35"/>
        <end position="56"/>
    </location>
</feature>
<feature type="transmembrane region" description="Helical" evidence="8">
    <location>
        <begin position="98"/>
        <end position="121"/>
    </location>
</feature>
<dbReference type="GO" id="GO:0005886">
    <property type="term" value="C:plasma membrane"/>
    <property type="evidence" value="ECO:0007669"/>
    <property type="project" value="UniProtKB-SubCell"/>
</dbReference>
<evidence type="ECO:0000313" key="9">
    <source>
        <dbReference type="EMBL" id="WFN37538.1"/>
    </source>
</evidence>
<dbReference type="InterPro" id="IPR022929">
    <property type="entry name" value="Put_MntP"/>
</dbReference>
<dbReference type="AlphaFoldDB" id="A0AAF0FWE6"/>
<protein>
    <recommendedName>
        <fullName evidence="8">Putative manganese efflux pump MntP</fullName>
    </recommendedName>
</protein>
<dbReference type="KEGG" id="manq:L1994_03890"/>
<evidence type="ECO:0000256" key="8">
    <source>
        <dbReference type="HAMAP-Rule" id="MF_01521"/>
    </source>
</evidence>
<dbReference type="HAMAP" id="MF_01521">
    <property type="entry name" value="MntP_pump"/>
    <property type="match status" value="1"/>
</dbReference>
<accession>A0AAF0FWE6</accession>
<comment type="subcellular location">
    <subcellularLocation>
        <location evidence="8">Cell membrane</location>
        <topology evidence="8">Multi-pass membrane protein</topology>
    </subcellularLocation>
</comment>
<dbReference type="Pfam" id="PF02659">
    <property type="entry name" value="Mntp"/>
    <property type="match status" value="1"/>
</dbReference>
<organism evidence="9 10">
    <name type="scientific">Methanomicrobium antiquum</name>
    <dbReference type="NCBI Taxonomy" id="487686"/>
    <lineage>
        <taxon>Archaea</taxon>
        <taxon>Methanobacteriati</taxon>
        <taxon>Methanobacteriota</taxon>
        <taxon>Stenosarchaea group</taxon>
        <taxon>Methanomicrobia</taxon>
        <taxon>Methanomicrobiales</taxon>
        <taxon>Methanomicrobiaceae</taxon>
        <taxon>Methanomicrobium</taxon>
    </lineage>
</organism>
<keyword evidence="7 8" id="KW-0464">Manganese</keyword>
<evidence type="ECO:0000256" key="3">
    <source>
        <dbReference type="ARBA" id="ARBA00022692"/>
    </source>
</evidence>